<proteinExistence type="predicted"/>
<keyword evidence="4" id="KW-0808">Transferase</keyword>
<dbReference type="SUPFAM" id="SSF52172">
    <property type="entry name" value="CheY-like"/>
    <property type="match status" value="1"/>
</dbReference>
<dbReference type="PROSITE" id="PS50110">
    <property type="entry name" value="RESPONSE_REGULATORY"/>
    <property type="match status" value="1"/>
</dbReference>
<gene>
    <name evidence="10" type="ORF">HDF25_001417</name>
</gene>
<dbReference type="Proteomes" id="UP000521017">
    <property type="component" value="Unassembled WGS sequence"/>
</dbReference>
<dbReference type="CDD" id="cd00082">
    <property type="entry name" value="HisKA"/>
    <property type="match status" value="1"/>
</dbReference>
<evidence type="ECO:0000256" key="5">
    <source>
        <dbReference type="ARBA" id="ARBA00022777"/>
    </source>
</evidence>
<protein>
    <recommendedName>
        <fullName evidence="2">histidine kinase</fullName>
        <ecNumber evidence="2">2.7.13.3</ecNumber>
    </recommendedName>
</protein>
<evidence type="ECO:0000256" key="2">
    <source>
        <dbReference type="ARBA" id="ARBA00012438"/>
    </source>
</evidence>
<dbReference type="RefSeq" id="WP_260409332.1">
    <property type="nucleotide sequence ID" value="NZ_JACHCC010000003.1"/>
</dbReference>
<evidence type="ECO:0000256" key="3">
    <source>
        <dbReference type="ARBA" id="ARBA00022553"/>
    </source>
</evidence>
<dbReference type="EMBL" id="JACHCC010000003">
    <property type="protein sequence ID" value="MBB6499276.1"/>
    <property type="molecule type" value="Genomic_DNA"/>
</dbReference>
<dbReference type="InterPro" id="IPR036097">
    <property type="entry name" value="HisK_dim/P_sf"/>
</dbReference>
<evidence type="ECO:0000259" key="9">
    <source>
        <dbReference type="PROSITE" id="PS50110"/>
    </source>
</evidence>
<keyword evidence="7" id="KW-0472">Membrane</keyword>
<dbReference type="PROSITE" id="PS50109">
    <property type="entry name" value="HIS_KIN"/>
    <property type="match status" value="1"/>
</dbReference>
<dbReference type="Pfam" id="PF00512">
    <property type="entry name" value="HisKA"/>
    <property type="match status" value="1"/>
</dbReference>
<dbReference type="FunFam" id="3.30.565.10:FF:000010">
    <property type="entry name" value="Sensor histidine kinase RcsC"/>
    <property type="match status" value="1"/>
</dbReference>
<comment type="caution">
    <text evidence="10">The sequence shown here is derived from an EMBL/GenBank/DDBJ whole genome shotgun (WGS) entry which is preliminary data.</text>
</comment>
<organism evidence="10 11">
    <name type="scientific">Pedobacter cryoconitis</name>
    <dbReference type="NCBI Taxonomy" id="188932"/>
    <lineage>
        <taxon>Bacteria</taxon>
        <taxon>Pseudomonadati</taxon>
        <taxon>Bacteroidota</taxon>
        <taxon>Sphingobacteriia</taxon>
        <taxon>Sphingobacteriales</taxon>
        <taxon>Sphingobacteriaceae</taxon>
        <taxon>Pedobacter</taxon>
    </lineage>
</organism>
<dbReference type="CDD" id="cd16922">
    <property type="entry name" value="HATPase_EvgS-ArcB-TorS-like"/>
    <property type="match status" value="1"/>
</dbReference>
<keyword evidence="3 6" id="KW-0597">Phosphoprotein</keyword>
<evidence type="ECO:0000256" key="4">
    <source>
        <dbReference type="ARBA" id="ARBA00022679"/>
    </source>
</evidence>
<evidence type="ECO:0000256" key="1">
    <source>
        <dbReference type="ARBA" id="ARBA00000085"/>
    </source>
</evidence>
<dbReference type="GO" id="GO:0000155">
    <property type="term" value="F:phosphorelay sensor kinase activity"/>
    <property type="evidence" value="ECO:0007669"/>
    <property type="project" value="InterPro"/>
</dbReference>
<dbReference type="InterPro" id="IPR004358">
    <property type="entry name" value="Sig_transdc_His_kin-like_C"/>
</dbReference>
<evidence type="ECO:0000313" key="11">
    <source>
        <dbReference type="Proteomes" id="UP000521017"/>
    </source>
</evidence>
<dbReference type="PANTHER" id="PTHR43047:SF62">
    <property type="entry name" value="SENSOR HISTIDINE KINASE DPIB"/>
    <property type="match status" value="1"/>
</dbReference>
<feature type="transmembrane region" description="Helical" evidence="7">
    <location>
        <begin position="33"/>
        <end position="55"/>
    </location>
</feature>
<dbReference type="InterPro" id="IPR011006">
    <property type="entry name" value="CheY-like_superfamily"/>
</dbReference>
<evidence type="ECO:0000313" key="10">
    <source>
        <dbReference type="EMBL" id="MBB6499276.1"/>
    </source>
</evidence>
<accession>A0A7X0MHW0</accession>
<keyword evidence="7" id="KW-0812">Transmembrane</keyword>
<dbReference type="InterPro" id="IPR036890">
    <property type="entry name" value="HATPase_C_sf"/>
</dbReference>
<dbReference type="Gene3D" id="3.30.565.10">
    <property type="entry name" value="Histidine kinase-like ATPase, C-terminal domain"/>
    <property type="match status" value="1"/>
</dbReference>
<dbReference type="PRINTS" id="PR00344">
    <property type="entry name" value="BCTRLSENSOR"/>
</dbReference>
<evidence type="ECO:0000256" key="7">
    <source>
        <dbReference type="SAM" id="Phobius"/>
    </source>
</evidence>
<dbReference type="SUPFAM" id="SSF55874">
    <property type="entry name" value="ATPase domain of HSP90 chaperone/DNA topoisomerase II/histidine kinase"/>
    <property type="match status" value="1"/>
</dbReference>
<dbReference type="CDD" id="cd17546">
    <property type="entry name" value="REC_hyHK_CKI1_RcsC-like"/>
    <property type="match status" value="1"/>
</dbReference>
<feature type="domain" description="Response regulatory" evidence="9">
    <location>
        <begin position="610"/>
        <end position="727"/>
    </location>
</feature>
<sequence>MLNIVNSGFVYPVSAKNNYILKPTYTKFLSRKIILAFLAVVVVLAIAALFVRYSITHKLENLSNFAYNIEHDQTKPQRALLLLHQAEDDFQESLLSPDSSKSNAYKLKLSQAFNEIDTLLKENTDTSSLSDLQRNKVRYWYHKKLKLSENLYTLKHNFDSLLTAYNNFNLAGNKNVPAISTVVHAKKNVARVATDTIRKDVVVKKKGLFTRLKDAISSDGTSRSGVIEINHNRTSKTIDSITRNIASKDKQAYAKGIQQLQERNEKLLTTQKELITLNVRINNEMERIINGVKEINYSIVAEFKEMAFKSYRETTQLLNKFYLAALFLVLIFAILLIVFIIKLDRSEVFLRKENERSVIIAQQKMDLLLHMSHEIRNPLTAIKGFLYIFSRTNLSPRQTEMLGSITLSSDMLLLTLNDTLDAAKMENNEFKINSDPFNADFALKEVIESMEFSAAKKKLAISYHFEGNKEAILLGDSFRLKQIMVNLLSNAIKYTNTGSITVNSRLLTVNDEIRLEVAITDTGMGISAEQQANLFSKYYQTNSAKGKTGTGLGLYICKQMVQLQKGEISVESKAGEGSTFKFYIPYQESKATDSVKVVSDDPLSLLNGISILAVDDNELNLMFLKMMTSKWNIKFYQALNGKEALTILRENPVTVVLTDIQMPEMDGHELLAAIRKSGQSFHQIPVIVISGNETDLDTVNVSTDGFTGLVTKPFIESELIRKIAETL</sequence>
<dbReference type="PANTHER" id="PTHR43047">
    <property type="entry name" value="TWO-COMPONENT HISTIDINE PROTEIN KINASE"/>
    <property type="match status" value="1"/>
</dbReference>
<dbReference type="AlphaFoldDB" id="A0A7X0MHW0"/>
<dbReference type="InterPro" id="IPR003661">
    <property type="entry name" value="HisK_dim/P_dom"/>
</dbReference>
<dbReference type="InterPro" id="IPR003594">
    <property type="entry name" value="HATPase_dom"/>
</dbReference>
<dbReference type="Gene3D" id="3.40.50.2300">
    <property type="match status" value="1"/>
</dbReference>
<dbReference type="SMART" id="SM00387">
    <property type="entry name" value="HATPase_c"/>
    <property type="match status" value="1"/>
</dbReference>
<dbReference type="SMART" id="SM00388">
    <property type="entry name" value="HisKA"/>
    <property type="match status" value="1"/>
</dbReference>
<dbReference type="Pfam" id="PF02518">
    <property type="entry name" value="HATPase_c"/>
    <property type="match status" value="1"/>
</dbReference>
<dbReference type="EC" id="2.7.13.3" evidence="2"/>
<reference evidence="10 11" key="1">
    <citation type="submission" date="2020-08" db="EMBL/GenBank/DDBJ databases">
        <title>Genomic Encyclopedia of Type Strains, Phase IV (KMG-V): Genome sequencing to study the core and pangenomes of soil and plant-associated prokaryotes.</title>
        <authorList>
            <person name="Whitman W."/>
        </authorList>
    </citation>
    <scope>NUCLEOTIDE SEQUENCE [LARGE SCALE GENOMIC DNA]</scope>
    <source>
        <strain evidence="10 11">M2T3</strain>
    </source>
</reference>
<evidence type="ECO:0000256" key="6">
    <source>
        <dbReference type="PROSITE-ProRule" id="PRU00169"/>
    </source>
</evidence>
<feature type="modified residue" description="4-aspartylphosphate" evidence="6">
    <location>
        <position position="659"/>
    </location>
</feature>
<dbReference type="SMART" id="SM00448">
    <property type="entry name" value="REC"/>
    <property type="match status" value="1"/>
</dbReference>
<keyword evidence="7" id="KW-1133">Transmembrane helix</keyword>
<dbReference type="InterPro" id="IPR001789">
    <property type="entry name" value="Sig_transdc_resp-reg_receiver"/>
</dbReference>
<dbReference type="Pfam" id="PF00072">
    <property type="entry name" value="Response_reg"/>
    <property type="match status" value="1"/>
</dbReference>
<evidence type="ECO:0000259" key="8">
    <source>
        <dbReference type="PROSITE" id="PS50109"/>
    </source>
</evidence>
<keyword evidence="5 10" id="KW-0418">Kinase</keyword>
<dbReference type="SUPFAM" id="SSF47384">
    <property type="entry name" value="Homodimeric domain of signal transducing histidine kinase"/>
    <property type="match status" value="1"/>
</dbReference>
<feature type="domain" description="Histidine kinase" evidence="8">
    <location>
        <begin position="370"/>
        <end position="588"/>
    </location>
</feature>
<dbReference type="Gene3D" id="1.10.287.130">
    <property type="match status" value="1"/>
</dbReference>
<comment type="catalytic activity">
    <reaction evidence="1">
        <text>ATP + protein L-histidine = ADP + protein N-phospho-L-histidine.</text>
        <dbReference type="EC" id="2.7.13.3"/>
    </reaction>
</comment>
<dbReference type="InterPro" id="IPR005467">
    <property type="entry name" value="His_kinase_dom"/>
</dbReference>
<name>A0A7X0MHW0_9SPHI</name>
<feature type="transmembrane region" description="Helical" evidence="7">
    <location>
        <begin position="321"/>
        <end position="341"/>
    </location>
</feature>